<evidence type="ECO:0000256" key="4">
    <source>
        <dbReference type="ARBA" id="ARBA00022741"/>
    </source>
</evidence>
<comment type="subunit">
    <text evidence="8">Monomer. Part of the FGAM synthase complex composed of 1 PurL, 1 PurQ and 2 PurS subunits.</text>
</comment>
<dbReference type="GO" id="GO:0004642">
    <property type="term" value="F:phosphoribosylformylglycinamidine synthase activity"/>
    <property type="evidence" value="ECO:0007669"/>
    <property type="project" value="UniProtKB-EC"/>
</dbReference>
<feature type="binding site" evidence="8">
    <location>
        <position position="501"/>
    </location>
    <ligand>
        <name>ATP</name>
        <dbReference type="ChEBI" id="CHEBI:30616"/>
    </ligand>
</feature>
<feature type="domain" description="PurM-like N-terminal" evidence="9">
    <location>
        <begin position="446"/>
        <end position="562"/>
    </location>
</feature>
<feature type="binding site" evidence="8">
    <location>
        <position position="541"/>
    </location>
    <ligand>
        <name>substrate</name>
    </ligand>
</feature>
<comment type="caution">
    <text evidence="12">The sequence shown here is derived from an EMBL/GenBank/DDBJ whole genome shotgun (WGS) entry which is preliminary data.</text>
</comment>
<dbReference type="InterPro" id="IPR016188">
    <property type="entry name" value="PurM-like_N"/>
</dbReference>
<feature type="binding site" evidence="8">
    <location>
        <position position="93"/>
    </location>
    <ligand>
        <name>Mg(2+)</name>
        <dbReference type="ChEBI" id="CHEBI:18420"/>
        <label>1</label>
    </ligand>
</feature>
<dbReference type="CDD" id="cd02203">
    <property type="entry name" value="PurL_repeat1"/>
    <property type="match status" value="1"/>
</dbReference>
<feature type="binding site" evidence="8">
    <location>
        <position position="117"/>
    </location>
    <ligand>
        <name>Mg(2+)</name>
        <dbReference type="ChEBI" id="CHEBI:18420"/>
        <label>2</label>
    </ligand>
</feature>
<feature type="binding site" evidence="8">
    <location>
        <position position="91"/>
    </location>
    <ligand>
        <name>ATP</name>
        <dbReference type="ChEBI" id="CHEBI:30616"/>
    </ligand>
</feature>
<dbReference type="Pfam" id="PF18072">
    <property type="entry name" value="FGAR-AT_linker"/>
    <property type="match status" value="1"/>
</dbReference>
<dbReference type="InterPro" id="IPR010918">
    <property type="entry name" value="PurM-like_C_dom"/>
</dbReference>
<proteinExistence type="inferred from homology"/>
<evidence type="ECO:0000259" key="11">
    <source>
        <dbReference type="Pfam" id="PF18072"/>
    </source>
</evidence>
<feature type="domain" description="PurM-like C-terminal" evidence="10">
    <location>
        <begin position="576"/>
        <end position="711"/>
    </location>
</feature>
<dbReference type="Proteomes" id="UP001169069">
    <property type="component" value="Unassembled WGS sequence"/>
</dbReference>
<evidence type="ECO:0000256" key="3">
    <source>
        <dbReference type="ARBA" id="ARBA00022723"/>
    </source>
</evidence>
<dbReference type="NCBIfam" id="NF002290">
    <property type="entry name" value="PRK01213.1"/>
    <property type="match status" value="1"/>
</dbReference>
<feature type="binding site" evidence="8">
    <location>
        <position position="538"/>
    </location>
    <ligand>
        <name>ATP</name>
        <dbReference type="ChEBI" id="CHEBI:30616"/>
    </ligand>
</feature>
<dbReference type="RefSeq" id="WP_289412209.1">
    <property type="nucleotide sequence ID" value="NZ_JAQIBD010000001.1"/>
</dbReference>
<feature type="active site" description="Proton acceptor" evidence="8">
    <location>
        <position position="95"/>
    </location>
</feature>
<evidence type="ECO:0000256" key="8">
    <source>
        <dbReference type="HAMAP-Rule" id="MF_00420"/>
    </source>
</evidence>
<feature type="binding site" evidence="8">
    <location>
        <position position="245"/>
    </location>
    <ligand>
        <name>substrate</name>
    </ligand>
</feature>
<dbReference type="CDD" id="cd02204">
    <property type="entry name" value="PurL_repeat2"/>
    <property type="match status" value="1"/>
</dbReference>
<dbReference type="EMBL" id="JAQIBD010000001">
    <property type="protein sequence ID" value="MDM5270934.1"/>
    <property type="molecule type" value="Genomic_DNA"/>
</dbReference>
<evidence type="ECO:0000256" key="6">
    <source>
        <dbReference type="ARBA" id="ARBA00022840"/>
    </source>
</evidence>
<comment type="function">
    <text evidence="8">Part of the phosphoribosylformylglycinamidine synthase complex involved in the purines biosynthetic pathway. Catalyzes the ATP-dependent conversion of formylglycinamide ribonucleotide (FGAR) and glutamine to yield formylglycinamidine ribonucleotide (FGAM) and glutamate. The FGAM synthase complex is composed of three subunits. PurQ produces an ammonia molecule by converting glutamine to glutamate. PurL transfers the ammonia molecule to FGAR to form FGAM in an ATP-dependent manner. PurS interacts with PurQ and PurL and is thought to assist in the transfer of the ammonia molecule from PurQ to PurL.</text>
</comment>
<feature type="binding site" evidence="8">
    <location>
        <position position="273"/>
    </location>
    <ligand>
        <name>Mg(2+)</name>
        <dbReference type="ChEBI" id="CHEBI:18420"/>
        <label>2</label>
    </ligand>
</feature>
<keyword evidence="13" id="KW-1185">Reference proteome</keyword>
<gene>
    <name evidence="8 12" type="primary">purL</name>
    <name evidence="12" type="ORF">PGH07_01935</name>
</gene>
<feature type="binding site" evidence="8">
    <location>
        <position position="116"/>
    </location>
    <ligand>
        <name>substrate</name>
    </ligand>
</feature>
<feature type="binding site" evidence="8">
    <location>
        <begin position="317"/>
        <end position="319"/>
    </location>
    <ligand>
        <name>substrate</name>
    </ligand>
</feature>
<feature type="domain" description="PurM-like C-terminal" evidence="10">
    <location>
        <begin position="207"/>
        <end position="361"/>
    </location>
</feature>
<evidence type="ECO:0000256" key="7">
    <source>
        <dbReference type="ARBA" id="ARBA00022842"/>
    </source>
</evidence>
<dbReference type="InterPro" id="IPR036921">
    <property type="entry name" value="PurM-like_N_sf"/>
</dbReference>
<feature type="binding site" evidence="8">
    <location>
        <position position="539"/>
    </location>
    <ligand>
        <name>Mg(2+)</name>
        <dbReference type="ChEBI" id="CHEBI:18420"/>
        <label>1</label>
    </ligand>
</feature>
<evidence type="ECO:0000256" key="1">
    <source>
        <dbReference type="ARBA" id="ARBA00022490"/>
    </source>
</evidence>
<evidence type="ECO:0000256" key="5">
    <source>
        <dbReference type="ARBA" id="ARBA00022755"/>
    </source>
</evidence>
<comment type="subcellular location">
    <subcellularLocation>
        <location evidence="8">Cytoplasm</location>
    </subcellularLocation>
</comment>
<evidence type="ECO:0000313" key="12">
    <source>
        <dbReference type="EMBL" id="MDM5270934.1"/>
    </source>
</evidence>
<keyword evidence="2 8" id="KW-0436">Ligase</keyword>
<dbReference type="PIRSF" id="PIRSF001587">
    <property type="entry name" value="FGAM_synthase_II"/>
    <property type="match status" value="1"/>
</dbReference>
<dbReference type="InterPro" id="IPR041609">
    <property type="entry name" value="PurL_linker"/>
</dbReference>
<name>A0ABT7QVR9_9BACT</name>
<accession>A0ABT7QVR9</accession>
<evidence type="ECO:0000256" key="2">
    <source>
        <dbReference type="ARBA" id="ARBA00022598"/>
    </source>
</evidence>
<organism evidence="12 13">
    <name type="scientific">Sulfurovum zhangzhouensis</name>
    <dbReference type="NCBI Taxonomy" id="3019067"/>
    <lineage>
        <taxon>Bacteria</taxon>
        <taxon>Pseudomonadati</taxon>
        <taxon>Campylobacterota</taxon>
        <taxon>Epsilonproteobacteria</taxon>
        <taxon>Campylobacterales</taxon>
        <taxon>Sulfurovaceae</taxon>
        <taxon>Sulfurovum</taxon>
    </lineage>
</organism>
<keyword evidence="5 8" id="KW-0658">Purine biosynthesis</keyword>
<dbReference type="PANTHER" id="PTHR43555">
    <property type="entry name" value="PHOSPHORIBOSYLFORMYLGLYCINAMIDINE SYNTHASE SUBUNIT PURL"/>
    <property type="match status" value="1"/>
</dbReference>
<dbReference type="PANTHER" id="PTHR43555:SF1">
    <property type="entry name" value="PHOSPHORIBOSYLFORMYLGLYCINAMIDINE SYNTHASE SUBUNIT PURL"/>
    <property type="match status" value="1"/>
</dbReference>
<dbReference type="Gene3D" id="3.30.1330.10">
    <property type="entry name" value="PurM-like, N-terminal domain"/>
    <property type="match status" value="2"/>
</dbReference>
<dbReference type="SUPFAM" id="SSF56042">
    <property type="entry name" value="PurM C-terminal domain-like"/>
    <property type="match status" value="2"/>
</dbReference>
<keyword evidence="4 8" id="KW-0547">Nucleotide-binding</keyword>
<dbReference type="SUPFAM" id="SSF55326">
    <property type="entry name" value="PurM N-terminal domain-like"/>
    <property type="match status" value="2"/>
</dbReference>
<feature type="active site" evidence="8">
    <location>
        <position position="49"/>
    </location>
</feature>
<sequence>MSQPIENLDEVLKAHKLSQPEYEEIVRILDGRHPNIVEIGIFSAMWSEHCSYKSSKKYLNGFPTKAPWVIQGPGENAGVIDIGDGMAAVFKMESHNHPSFIEPFQGAATGVGGILRDVFTMGARPVANLNALRFGTVTGNSDTAKYQRHLVHGVVEGIGSYGNCMGVPTIGGEVSFDESYNGNILVNAFSLGLVKADEIFLGVASGVGNSVMYVGSKTGRDGLGGAVMSSDSFTEESKSLRPTVQVGDPFTEKLLLEACLELFKTDHVVGIQDMGAAGLTSSSFEMAGKTGAGLIMHLDKVPAREEGMMPYDFMLSESQERMLICAKQGSEQAIIDIFEKWDLDVAVIGEVTDTGRMELFWHGEKCADMPIAPVSEEAPILDRPTMRPKYLDEVNAKSVDSFPAVDDQEAYEKIFSSLEVVDKAWVYNQYDSMVQTNTTKHPGSLDASSIRIKENGKALAMSSDCNPRYCYIDPKRGAALAVVESGRNVAMSGARPLSITDCLNYGNPENPEVMWQFAEGCEGIKEACAALSTPVVSGNVSLYNETNGVSVFPTPSIAMVGLNEDQNKVLPSAFQEEGSEILLIGETKGEFGGSLYIKALHGETVGTISEVDYISELALWDLVIEANKKGLLKAAKDVNVGGIATALTKMAAVSGLGVEADMTVENSRDIFDESQSRAILEVASADVESIVRMAMELGVKVTNIGKVGGDKVRVNNVELSMEKVKDIYFNTFVRTIDQDL</sequence>
<keyword evidence="6 8" id="KW-0067">ATP-binding</keyword>
<comment type="similarity">
    <text evidence="8">Belongs to the FGAMS family.</text>
</comment>
<feature type="binding site" evidence="8">
    <location>
        <position position="52"/>
    </location>
    <ligand>
        <name>ATP</name>
        <dbReference type="ChEBI" id="CHEBI:30616"/>
    </ligand>
</feature>
<comment type="pathway">
    <text evidence="8">Purine metabolism; IMP biosynthesis via de novo pathway; 5-amino-1-(5-phospho-D-ribosyl)imidazole from N(2)-formyl-N(1)-(5-phospho-D-ribosyl)glycinamide: step 1/2.</text>
</comment>
<feature type="binding site" evidence="8">
    <location>
        <begin position="94"/>
        <end position="97"/>
    </location>
    <ligand>
        <name>substrate</name>
    </ligand>
</feature>
<dbReference type="Pfam" id="PF00586">
    <property type="entry name" value="AIRS"/>
    <property type="match status" value="2"/>
</dbReference>
<comment type="caution">
    <text evidence="8">Lacks conserved residue(s) required for the propagation of feature annotation.</text>
</comment>
<keyword evidence="1 8" id="KW-0963">Cytoplasm</keyword>
<dbReference type="HAMAP" id="MF_00420">
    <property type="entry name" value="PurL_2"/>
    <property type="match status" value="1"/>
</dbReference>
<reference evidence="12" key="1">
    <citation type="submission" date="2023-01" db="EMBL/GenBank/DDBJ databases">
        <title>Sulfurovum sp. zt1-1 genome assembly.</title>
        <authorList>
            <person name="Wang J."/>
        </authorList>
    </citation>
    <scope>NUCLEOTIDE SEQUENCE</scope>
    <source>
        <strain evidence="12">Zt1-1</strain>
    </source>
</reference>
<dbReference type="Pfam" id="PF02769">
    <property type="entry name" value="AIRS_C"/>
    <property type="match status" value="2"/>
</dbReference>
<dbReference type="InterPro" id="IPR010074">
    <property type="entry name" value="PRibForGlyAmidine_synth_PurL"/>
</dbReference>
<evidence type="ECO:0000313" key="13">
    <source>
        <dbReference type="Proteomes" id="UP001169069"/>
    </source>
</evidence>
<protein>
    <recommendedName>
        <fullName evidence="8">Phosphoribosylformylglycinamidine synthase subunit PurL</fullName>
        <shortName evidence="8">FGAM synthase</shortName>
        <ecNumber evidence="8">6.3.5.3</ecNumber>
    </recommendedName>
    <alternativeName>
        <fullName evidence="8">Formylglycinamide ribonucleotide amidotransferase subunit II</fullName>
        <shortName evidence="8">FGAR amidotransferase II</shortName>
        <shortName evidence="8">FGAR-AT II</shortName>
    </alternativeName>
    <alternativeName>
        <fullName evidence="8">Glutamine amidotransferase PurL</fullName>
    </alternativeName>
    <alternativeName>
        <fullName evidence="8">Phosphoribosylformylglycinamidine synthase subunit II</fullName>
    </alternativeName>
</protein>
<evidence type="ECO:0000259" key="10">
    <source>
        <dbReference type="Pfam" id="PF02769"/>
    </source>
</evidence>
<dbReference type="Gene3D" id="3.90.650.10">
    <property type="entry name" value="PurM-like C-terminal domain"/>
    <property type="match status" value="2"/>
</dbReference>
<keyword evidence="3 8" id="KW-0479">Metal-binding</keyword>
<keyword evidence="7 8" id="KW-0460">Magnesium</keyword>
<comment type="catalytic activity">
    <reaction evidence="8">
        <text>N(2)-formyl-N(1)-(5-phospho-beta-D-ribosyl)glycinamide + L-glutamine + ATP + H2O = 2-formamido-N(1)-(5-O-phospho-beta-D-ribosyl)acetamidine + L-glutamate + ADP + phosphate + H(+)</text>
        <dbReference type="Rhea" id="RHEA:17129"/>
        <dbReference type="ChEBI" id="CHEBI:15377"/>
        <dbReference type="ChEBI" id="CHEBI:15378"/>
        <dbReference type="ChEBI" id="CHEBI:29985"/>
        <dbReference type="ChEBI" id="CHEBI:30616"/>
        <dbReference type="ChEBI" id="CHEBI:43474"/>
        <dbReference type="ChEBI" id="CHEBI:58359"/>
        <dbReference type="ChEBI" id="CHEBI:147286"/>
        <dbReference type="ChEBI" id="CHEBI:147287"/>
        <dbReference type="ChEBI" id="CHEBI:456216"/>
        <dbReference type="EC" id="6.3.5.3"/>
    </reaction>
</comment>
<dbReference type="EC" id="6.3.5.3" evidence="8"/>
<feature type="domain" description="PurM-like N-terminal" evidence="9">
    <location>
        <begin position="74"/>
        <end position="194"/>
    </location>
</feature>
<evidence type="ECO:0000259" key="9">
    <source>
        <dbReference type="Pfam" id="PF00586"/>
    </source>
</evidence>
<feature type="domain" description="Phosphoribosylformylglycinamidine synthase linker" evidence="11">
    <location>
        <begin position="15"/>
        <end position="53"/>
    </location>
</feature>
<dbReference type="InterPro" id="IPR036676">
    <property type="entry name" value="PurM-like_C_sf"/>
</dbReference>
<dbReference type="NCBIfam" id="TIGR01736">
    <property type="entry name" value="FGAM_synth_II"/>
    <property type="match status" value="1"/>
</dbReference>